<accession>X1CGQ7</accession>
<dbReference type="InterPro" id="IPR018247">
    <property type="entry name" value="EF_Hand_1_Ca_BS"/>
</dbReference>
<organism evidence="1">
    <name type="scientific">marine sediment metagenome</name>
    <dbReference type="NCBI Taxonomy" id="412755"/>
    <lineage>
        <taxon>unclassified sequences</taxon>
        <taxon>metagenomes</taxon>
        <taxon>ecological metagenomes</taxon>
    </lineage>
</organism>
<dbReference type="InterPro" id="IPR036439">
    <property type="entry name" value="Dockerin_dom_sf"/>
</dbReference>
<feature type="non-terminal residue" evidence="1">
    <location>
        <position position="176"/>
    </location>
</feature>
<dbReference type="EMBL" id="BART01024995">
    <property type="protein sequence ID" value="GAG95448.1"/>
    <property type="molecule type" value="Genomic_DNA"/>
</dbReference>
<dbReference type="Gene3D" id="2.60.40.1120">
    <property type="entry name" value="Carboxypeptidase-like, regulatory domain"/>
    <property type="match status" value="1"/>
</dbReference>
<comment type="caution">
    <text evidence="1">The sequence shown here is derived from an EMBL/GenBank/DDBJ whole genome shotgun (WGS) entry which is preliminary data.</text>
</comment>
<name>X1CGQ7_9ZZZZ</name>
<gene>
    <name evidence="1" type="ORF">S01H4_44972</name>
</gene>
<dbReference type="GO" id="GO:0004553">
    <property type="term" value="F:hydrolase activity, hydrolyzing O-glycosyl compounds"/>
    <property type="evidence" value="ECO:0007669"/>
    <property type="project" value="InterPro"/>
</dbReference>
<reference evidence="1" key="1">
    <citation type="journal article" date="2014" name="Front. Microbiol.">
        <title>High frequency of phylogenetically diverse reductive dehalogenase-homologous genes in deep subseafloor sedimentary metagenomes.</title>
        <authorList>
            <person name="Kawai M."/>
            <person name="Futagami T."/>
            <person name="Toyoda A."/>
            <person name="Takaki Y."/>
            <person name="Nishi S."/>
            <person name="Hori S."/>
            <person name="Arai W."/>
            <person name="Tsubouchi T."/>
            <person name="Morono Y."/>
            <person name="Uchiyama I."/>
            <person name="Ito T."/>
            <person name="Fujiyama A."/>
            <person name="Inagaki F."/>
            <person name="Takami H."/>
        </authorList>
    </citation>
    <scope>NUCLEOTIDE SEQUENCE</scope>
    <source>
        <strain evidence="1">Expedition CK06-06</strain>
    </source>
</reference>
<dbReference type="Pfam" id="PF00404">
    <property type="entry name" value="Dockerin_1"/>
    <property type="match status" value="1"/>
</dbReference>
<evidence type="ECO:0008006" key="2">
    <source>
        <dbReference type="Google" id="ProtNLM"/>
    </source>
</evidence>
<dbReference type="AlphaFoldDB" id="X1CGQ7"/>
<proteinExistence type="predicted"/>
<evidence type="ECO:0000313" key="1">
    <source>
        <dbReference type="EMBL" id="GAG95448.1"/>
    </source>
</evidence>
<dbReference type="SUPFAM" id="SSF63446">
    <property type="entry name" value="Type I dockerin domain"/>
    <property type="match status" value="1"/>
</dbReference>
<protein>
    <recommendedName>
        <fullName evidence="2">Dockerin domain-containing protein</fullName>
    </recommendedName>
</protein>
<dbReference type="PROSITE" id="PS00018">
    <property type="entry name" value="EF_HAND_1"/>
    <property type="match status" value="1"/>
</dbReference>
<dbReference type="Gene3D" id="1.10.1330.10">
    <property type="entry name" value="Dockerin domain"/>
    <property type="match status" value="1"/>
</dbReference>
<sequence>MVITNANPGGFDTGTGYDISIHRTDAGDLGTLKGYILSSVDYSVIPGTRVTVTLNAKTDGTDVLSTGYYSMDIPSGTWPIVAAAPGGFSTPPGVNVTVQANNETSWVEYMSQGAEPGDIDGDGIVDQTDADIVMAVLTGETPATPVRDNYPGSGADVNRDGLIGPEELIYILGKIP</sequence>
<dbReference type="InterPro" id="IPR002105">
    <property type="entry name" value="Dockerin_1_rpt"/>
</dbReference>
<dbReference type="GO" id="GO:0000272">
    <property type="term" value="P:polysaccharide catabolic process"/>
    <property type="evidence" value="ECO:0007669"/>
    <property type="project" value="InterPro"/>
</dbReference>